<dbReference type="EMBL" id="JACEQY010000034">
    <property type="protein sequence ID" value="MBA4864882.1"/>
    <property type="molecule type" value="Genomic_DNA"/>
</dbReference>
<name>A0A7W2D4Z9_9ACTN</name>
<evidence type="ECO:0000313" key="3">
    <source>
        <dbReference type="Proteomes" id="UP000586976"/>
    </source>
</evidence>
<dbReference type="AlphaFoldDB" id="A0A7W2D4Z9"/>
<organism evidence="2 3">
    <name type="scientific">Streptomyces himalayensis subsp. aureolus</name>
    <dbReference type="NCBI Taxonomy" id="2758039"/>
    <lineage>
        <taxon>Bacteria</taxon>
        <taxon>Bacillati</taxon>
        <taxon>Actinomycetota</taxon>
        <taxon>Actinomycetes</taxon>
        <taxon>Kitasatosporales</taxon>
        <taxon>Streptomycetaceae</taxon>
        <taxon>Streptomyces</taxon>
        <taxon>Streptomyces himalayensis</taxon>
    </lineage>
</organism>
<sequence length="84" mass="8703">MTPNQDHRAPANSGPRPTVDDVTHCVEELRDALAVHGITLPSLCADLPTFAGTYAPPAGLVALGNCNTATARQLTAALRKAAVQ</sequence>
<dbReference type="Proteomes" id="UP000586976">
    <property type="component" value="Unassembled WGS sequence"/>
</dbReference>
<keyword evidence="3" id="KW-1185">Reference proteome</keyword>
<protein>
    <submittedName>
        <fullName evidence="2">Uncharacterized protein</fullName>
    </submittedName>
</protein>
<evidence type="ECO:0000256" key="1">
    <source>
        <dbReference type="SAM" id="MobiDB-lite"/>
    </source>
</evidence>
<accession>A0A7W2D4Z9</accession>
<gene>
    <name evidence="2" type="ORF">H1V43_26735</name>
</gene>
<evidence type="ECO:0000313" key="2">
    <source>
        <dbReference type="EMBL" id="MBA4864882.1"/>
    </source>
</evidence>
<feature type="region of interest" description="Disordered" evidence="1">
    <location>
        <begin position="1"/>
        <end position="20"/>
    </location>
</feature>
<comment type="caution">
    <text evidence="2">The sequence shown here is derived from an EMBL/GenBank/DDBJ whole genome shotgun (WGS) entry which is preliminary data.</text>
</comment>
<reference evidence="2 3" key="1">
    <citation type="submission" date="2020-07" db="EMBL/GenBank/DDBJ databases">
        <title>Streptomyces isolated from Indian soil.</title>
        <authorList>
            <person name="Mandal S."/>
            <person name="Maiti P.K."/>
        </authorList>
    </citation>
    <scope>NUCLEOTIDE SEQUENCE [LARGE SCALE GENOMIC DNA]</scope>
    <source>
        <strain evidence="2 3">PSKA54</strain>
    </source>
</reference>
<dbReference type="RefSeq" id="WP_181866473.1">
    <property type="nucleotide sequence ID" value="NZ_JACEQY010000034.1"/>
</dbReference>
<proteinExistence type="predicted"/>